<dbReference type="InterPro" id="IPR050793">
    <property type="entry name" value="CMP-NeuNAc_synthase"/>
</dbReference>
<dbReference type="GO" id="GO:0009103">
    <property type="term" value="P:lipopolysaccharide biosynthetic process"/>
    <property type="evidence" value="ECO:0007669"/>
    <property type="project" value="UniProtKB-UniRule"/>
</dbReference>
<evidence type="ECO:0000256" key="3">
    <source>
        <dbReference type="ARBA" id="ARBA00005893"/>
    </source>
</evidence>
<evidence type="ECO:0000256" key="9">
    <source>
        <dbReference type="ARBA" id="ARBA00022842"/>
    </source>
</evidence>
<dbReference type="KEGG" id="mmai:sS8_2136"/>
<dbReference type="RefSeq" id="WP_119629570.1">
    <property type="nucleotide sequence ID" value="NZ_AP017928.1"/>
</dbReference>
<feature type="binding site" evidence="12">
    <location>
        <position position="24"/>
    </location>
    <ligand>
        <name>substrate</name>
    </ligand>
</feature>
<sequence>MPVRASQDVLARAAAIRLVIFDVDGVLTDGRLFFDQQGREYKSFHARDGHGIKLLQGTGVATAVISGRRSESVALRMESLGVNHVYQGYKDKLEAFDHLRQSLALPPEKIAHVGDDLLDLAIMRRVGLAVAVADAHFSVREHAHWVTATPGGAGAARDVCDLVMLAQGTLQGVIESHF</sequence>
<evidence type="ECO:0000256" key="1">
    <source>
        <dbReference type="ARBA" id="ARBA00000898"/>
    </source>
</evidence>
<dbReference type="Gene3D" id="3.40.50.1000">
    <property type="entry name" value="HAD superfamily/HAD-like"/>
    <property type="match status" value="1"/>
</dbReference>
<dbReference type="InterPro" id="IPR023214">
    <property type="entry name" value="HAD_sf"/>
</dbReference>
<feature type="binding site" evidence="12">
    <location>
        <position position="22"/>
    </location>
    <ligand>
        <name>Mg(2+)</name>
        <dbReference type="ChEBI" id="CHEBI:18420"/>
    </ligand>
</feature>
<dbReference type="InterPro" id="IPR036412">
    <property type="entry name" value="HAD-like_sf"/>
</dbReference>
<evidence type="ECO:0000313" key="14">
    <source>
        <dbReference type="Proteomes" id="UP000266313"/>
    </source>
</evidence>
<evidence type="ECO:0000256" key="2">
    <source>
        <dbReference type="ARBA" id="ARBA00001946"/>
    </source>
</evidence>
<dbReference type="SFLD" id="SFLDS00003">
    <property type="entry name" value="Haloacid_Dehalogenase"/>
    <property type="match status" value="1"/>
</dbReference>
<keyword evidence="9 11" id="KW-0460">Magnesium</keyword>
<keyword evidence="14" id="KW-1185">Reference proteome</keyword>
<dbReference type="EMBL" id="AP017928">
    <property type="protein sequence ID" value="BBA34088.1"/>
    <property type="molecule type" value="Genomic_DNA"/>
</dbReference>
<evidence type="ECO:0000256" key="8">
    <source>
        <dbReference type="ARBA" id="ARBA00022801"/>
    </source>
</evidence>
<dbReference type="SFLD" id="SFLDG01138">
    <property type="entry name" value="C1.6.2:_Deoxy-d-mannose-octulo"/>
    <property type="match status" value="1"/>
</dbReference>
<dbReference type="InterPro" id="IPR010023">
    <property type="entry name" value="KdsC_fam"/>
</dbReference>
<evidence type="ECO:0000256" key="6">
    <source>
        <dbReference type="ARBA" id="ARBA00020092"/>
    </source>
</evidence>
<comment type="function">
    <text evidence="11">Catalyzes the hydrolysis of 3-deoxy-D-manno-octulosonate 8-phosphate (KDO 8-P) to 3-deoxy-D-manno-octulosonate (KDO) and inorganic phosphate.</text>
</comment>
<accession>A0A250KR31</accession>
<dbReference type="CDD" id="cd01630">
    <property type="entry name" value="HAD_KDO-like"/>
    <property type="match status" value="1"/>
</dbReference>
<dbReference type="OrthoDB" id="9805604at2"/>
<comment type="subunit">
    <text evidence="4 11">Homotetramer.</text>
</comment>
<comment type="similarity">
    <text evidence="3 11">Belongs to the KdsC family.</text>
</comment>
<keyword evidence="11" id="KW-0448">Lipopolysaccharide biosynthesis</keyword>
<proteinExistence type="inferred from homology"/>
<dbReference type="EC" id="3.1.3.45" evidence="5 11"/>
<name>A0A250KR31_9GAMM</name>
<feature type="binding site" evidence="12">
    <location>
        <position position="115"/>
    </location>
    <ligand>
        <name>Mg(2+)</name>
        <dbReference type="ChEBI" id="CHEBI:18420"/>
    </ligand>
</feature>
<keyword evidence="7 11" id="KW-0479">Metal-binding</keyword>
<evidence type="ECO:0000256" key="10">
    <source>
        <dbReference type="ARBA" id="ARBA00031051"/>
    </source>
</evidence>
<dbReference type="GO" id="GO:0046872">
    <property type="term" value="F:metal ion binding"/>
    <property type="evidence" value="ECO:0007669"/>
    <property type="project" value="UniProtKB-UniRule"/>
</dbReference>
<dbReference type="SFLD" id="SFLDG01136">
    <property type="entry name" value="C1.6:_Phosphoserine_Phosphatas"/>
    <property type="match status" value="1"/>
</dbReference>
<dbReference type="SUPFAM" id="SSF56784">
    <property type="entry name" value="HAD-like"/>
    <property type="match status" value="1"/>
</dbReference>
<dbReference type="FunFam" id="3.40.50.1000:FF:000029">
    <property type="entry name" value="3-deoxy-D-manno-octulosonate 8-phosphate phosphatase KdsC"/>
    <property type="match status" value="1"/>
</dbReference>
<dbReference type="GO" id="GO:0008781">
    <property type="term" value="F:N-acylneuraminate cytidylyltransferase activity"/>
    <property type="evidence" value="ECO:0007669"/>
    <property type="project" value="TreeGrafter"/>
</dbReference>
<dbReference type="PANTHER" id="PTHR21485">
    <property type="entry name" value="HAD SUPERFAMILY MEMBERS CMAS AND KDSC"/>
    <property type="match status" value="1"/>
</dbReference>
<evidence type="ECO:0000256" key="12">
    <source>
        <dbReference type="PIRSR" id="PIRSR006118-2"/>
    </source>
</evidence>
<dbReference type="NCBIfam" id="NF007019">
    <property type="entry name" value="PRK09484.1"/>
    <property type="match status" value="1"/>
</dbReference>
<dbReference type="Proteomes" id="UP000266313">
    <property type="component" value="Chromosome"/>
</dbReference>
<dbReference type="AlphaFoldDB" id="A0A250KR31"/>
<gene>
    <name evidence="13" type="ORF">sS8_2136</name>
</gene>
<protein>
    <recommendedName>
        <fullName evidence="6 11">3-deoxy-D-manno-octulosonate 8-phosphate phosphatase KdsC</fullName>
        <ecNumber evidence="5 11">3.1.3.45</ecNumber>
    </recommendedName>
    <alternativeName>
        <fullName evidence="10 11">KDO 8-P phosphatase</fullName>
    </alternativeName>
</protein>
<evidence type="ECO:0000256" key="5">
    <source>
        <dbReference type="ARBA" id="ARBA00013066"/>
    </source>
</evidence>
<comment type="cofactor">
    <cofactor evidence="2 11 12">
        <name>Mg(2+)</name>
        <dbReference type="ChEBI" id="CHEBI:18420"/>
    </cofactor>
</comment>
<comment type="catalytic activity">
    <reaction evidence="1 11">
        <text>3-deoxy-alpha-D-manno-2-octulosonate-8-phosphate + H2O = 3-deoxy-alpha-D-manno-oct-2-ulosonate + phosphate</text>
        <dbReference type="Rhea" id="RHEA:11500"/>
        <dbReference type="ChEBI" id="CHEBI:15377"/>
        <dbReference type="ChEBI" id="CHEBI:43474"/>
        <dbReference type="ChEBI" id="CHEBI:85985"/>
        <dbReference type="ChEBI" id="CHEBI:85986"/>
        <dbReference type="EC" id="3.1.3.45"/>
    </reaction>
</comment>
<evidence type="ECO:0000256" key="4">
    <source>
        <dbReference type="ARBA" id="ARBA00011881"/>
    </source>
</evidence>
<organism evidence="13 14">
    <name type="scientific">Methylocaldum marinum</name>
    <dbReference type="NCBI Taxonomy" id="1432792"/>
    <lineage>
        <taxon>Bacteria</taxon>
        <taxon>Pseudomonadati</taxon>
        <taxon>Pseudomonadota</taxon>
        <taxon>Gammaproteobacteria</taxon>
        <taxon>Methylococcales</taxon>
        <taxon>Methylococcaceae</taxon>
        <taxon>Methylocaldum</taxon>
    </lineage>
</organism>
<evidence type="ECO:0000313" key="13">
    <source>
        <dbReference type="EMBL" id="BBA34088.1"/>
    </source>
</evidence>
<dbReference type="NCBIfam" id="TIGR01670">
    <property type="entry name" value="KdsC-phosphatas"/>
    <property type="match status" value="1"/>
</dbReference>
<reference evidence="13 14" key="1">
    <citation type="submission" date="2016-12" db="EMBL/GenBank/DDBJ databases">
        <title>Genome sequencing of Methylocaldum marinum.</title>
        <authorList>
            <person name="Takeuchi M."/>
            <person name="Kamagata Y."/>
            <person name="Hiraoka S."/>
            <person name="Oshima K."/>
            <person name="Hattori M."/>
            <person name="Iwasaki W."/>
        </authorList>
    </citation>
    <scope>NUCLEOTIDE SEQUENCE [LARGE SCALE GENOMIC DNA]</scope>
    <source>
        <strain evidence="13 14">S8</strain>
    </source>
</reference>
<dbReference type="PIRSF" id="PIRSF006118">
    <property type="entry name" value="KDO8-P_Ptase"/>
    <property type="match status" value="1"/>
</dbReference>
<dbReference type="Pfam" id="PF08282">
    <property type="entry name" value="Hydrolase_3"/>
    <property type="match status" value="1"/>
</dbReference>
<evidence type="ECO:0000256" key="11">
    <source>
        <dbReference type="PIRNR" id="PIRNR006118"/>
    </source>
</evidence>
<dbReference type="PANTHER" id="PTHR21485:SF3">
    <property type="entry name" value="N-ACYLNEURAMINATE CYTIDYLYLTRANSFERASE"/>
    <property type="match status" value="1"/>
</dbReference>
<dbReference type="GO" id="GO:0019143">
    <property type="term" value="F:3-deoxy-manno-octulosonate-8-phosphatase activity"/>
    <property type="evidence" value="ECO:0007669"/>
    <property type="project" value="UniProtKB-UniRule"/>
</dbReference>
<evidence type="ECO:0000256" key="7">
    <source>
        <dbReference type="ARBA" id="ARBA00022723"/>
    </source>
</evidence>
<keyword evidence="8 11" id="KW-0378">Hydrolase</keyword>